<dbReference type="Proteomes" id="UP000826651">
    <property type="component" value="Unassembled WGS sequence"/>
</dbReference>
<evidence type="ECO:0000259" key="7">
    <source>
        <dbReference type="Pfam" id="PF00746"/>
    </source>
</evidence>
<gene>
    <name evidence="10" type="ORF">KCQ71_11325</name>
</gene>
<reference evidence="10 11" key="1">
    <citation type="submission" date="2021-04" db="EMBL/GenBank/DDBJ databases">
        <title>Ruania sp. nov., isolated from sandy soil of mangrove forest.</title>
        <authorList>
            <person name="Ge X."/>
            <person name="Huang R."/>
            <person name="Liu W."/>
        </authorList>
    </citation>
    <scope>NUCLEOTIDE SEQUENCE [LARGE SCALE GENOMIC DNA]</scope>
    <source>
        <strain evidence="10 11">N2-46</strain>
    </source>
</reference>
<evidence type="ECO:0000256" key="2">
    <source>
        <dbReference type="ARBA" id="ARBA00022525"/>
    </source>
</evidence>
<dbReference type="InterPro" id="IPR001434">
    <property type="entry name" value="OmcB-like_DUF11"/>
</dbReference>
<proteinExistence type="predicted"/>
<dbReference type="PANTHER" id="PTHR34819">
    <property type="entry name" value="LARGE CYSTEINE-RICH PERIPLASMIC PROTEIN OMCB"/>
    <property type="match status" value="1"/>
</dbReference>
<evidence type="ECO:0000256" key="1">
    <source>
        <dbReference type="ARBA" id="ARBA00022512"/>
    </source>
</evidence>
<comment type="caution">
    <text evidence="10">The sequence shown here is derived from an EMBL/GenBank/DDBJ whole genome shotgun (WGS) entry which is preliminary data.</text>
</comment>
<keyword evidence="11" id="KW-1185">Reference proteome</keyword>
<feature type="transmembrane region" description="Helical" evidence="6">
    <location>
        <begin position="1604"/>
        <end position="1624"/>
    </location>
</feature>
<keyword evidence="3" id="KW-0732">Signal</keyword>
<dbReference type="Gene3D" id="2.60.40.10">
    <property type="entry name" value="Immunoglobulins"/>
    <property type="match status" value="1"/>
</dbReference>
<keyword evidence="6" id="KW-0812">Transmembrane</keyword>
<keyword evidence="4" id="KW-0572">Peptidoglycan-anchor</keyword>
<protein>
    <submittedName>
        <fullName evidence="10">DUF11 domain-containing protein</fullName>
    </submittedName>
</protein>
<evidence type="ECO:0000259" key="9">
    <source>
        <dbReference type="Pfam" id="PF24346"/>
    </source>
</evidence>
<evidence type="ECO:0000313" key="10">
    <source>
        <dbReference type="EMBL" id="MBZ2196747.1"/>
    </source>
</evidence>
<dbReference type="InterPro" id="IPR055354">
    <property type="entry name" value="DUF7507"/>
</dbReference>
<dbReference type="InterPro" id="IPR051172">
    <property type="entry name" value="Chlamydia_OmcB"/>
</dbReference>
<evidence type="ECO:0000256" key="4">
    <source>
        <dbReference type="ARBA" id="ARBA00023088"/>
    </source>
</evidence>
<keyword evidence="2" id="KW-0964">Secreted</keyword>
<dbReference type="RefSeq" id="WP_223405920.1">
    <property type="nucleotide sequence ID" value="NZ_JAGSHT010000011.1"/>
</dbReference>
<dbReference type="Pfam" id="PF00746">
    <property type="entry name" value="Gram_pos_anchor"/>
    <property type="match status" value="1"/>
</dbReference>
<organism evidence="10 11">
    <name type="scientific">Occultella gossypii</name>
    <dbReference type="NCBI Taxonomy" id="2800820"/>
    <lineage>
        <taxon>Bacteria</taxon>
        <taxon>Bacillati</taxon>
        <taxon>Actinomycetota</taxon>
        <taxon>Actinomycetes</taxon>
        <taxon>Micrococcales</taxon>
        <taxon>Ruaniaceae</taxon>
        <taxon>Occultella</taxon>
    </lineage>
</organism>
<dbReference type="InterPro" id="IPR047589">
    <property type="entry name" value="DUF11_rpt"/>
</dbReference>
<dbReference type="EMBL" id="JAGSHT010000011">
    <property type="protein sequence ID" value="MBZ2196747.1"/>
    <property type="molecule type" value="Genomic_DNA"/>
</dbReference>
<keyword evidence="1" id="KW-0134">Cell wall</keyword>
<dbReference type="InterPro" id="IPR019931">
    <property type="entry name" value="LPXTG_anchor"/>
</dbReference>
<sequence>MAIGLAAPAGAAPGDLTTTVTWVQPNTATPVDQLRGTLDSRQGLNSQVGLAVGYACGPAECIGTTIQIAPMPVDPYYGAYRFATLDGQSLPAGATIVGNAATGYTVNMGTIAAGASGSFQMLYRYQSRPVGPSPQSFFPEGFEVAATTTIAASGIEPTSATDSITWHIDTPEPAVAFLGTEPARAGVDYTYRLVMASGCLWERSTAGHGEPMVECAESYSATNTLPTGAQFVSATHGGTYDASSNMVTWSATGRDAATGWGAVTGSGSVVRNVTVQFPESMVPDPGQCVIQVTSALAVDAVYLSGATGTAATTTTHDLNACEPFGNGEVVKSSTRTMGTVAEPIVWTGTSGEYWDVRVANRSNVPAVATIVDDTLDLDGLDVYAVRLTAAGTITYTLDDGSTGTVTGTAFNAPAGRHIASATVVSSPIPGPNLMESDQSRVNYFYARFVYRTADEAPDGGYTGTNTASATLTFPGTPELSSLDLGSSGKTVTVIDRPATLSPRLGRVVTGGGNPVPGTPVTFTGSAITSNQDPGVDYQPQYVFVAPENWAITPGSATIAGITDATFTYRTVLIDGVERQSVVATRPPGTVWGVNTTWPTLTVVASPTASAIAGASARALFYMGDAMHNYGPTDAIWGATGGTTFGAYRYVDAADLDGDGMTTENFAYTYADTVNGATSALNVVKEICLPDAGAADGCDWISDSSTPVQVDPDATDITYRVTVANGGNSPLSNVVAYDVLPHQGDFGTSASTATVPRGSTLDEALAAAPDATGDVALTFSPSTNPCREEVYPGGPAGCDNTWGTAAPDAVSIRADAGTIDVGEVVSFTYTARIVSAATAGDLACNSVAVGSATTPVTEPAAVCALIAEADLAVTVDPLADWQQDRPRSVTVTATNLAGSPEAPARVAITIPAGVTLQSLPTTTDSTCTVPGVAPIEGPVDLDCVVTAGLSVDQTLTLNLDLVPTVETEICLTAAVTGTYADPELANNEASSCVTPASAYTVPGLTKTDGVGVVAAGETTTYTIAVSNPLVGETLTDVTVTDPLPAGATFVSATEGGSATDGVVTWTIASLPAAATVSLEVVVQAPADASAQMTNVVTATAPDPAFPGTTLTNSATDVDDLAAITLDKAVVFDGEPRAGEIVTFLFTISNSGTADLAEMAIDDPMPGLGQIAYGWAGDEGVLPAGSSVVATAEYELTQADVDAGTITNTATASGSGQDDVTVSVTDGADLALAALPALVVAKSAAGEPAAAAGDEVTFVIQVTNSGNVTLQDVDVADELEGLPALDYQWPGTAGELAPGEQVLATATYAVTQLDVENGGVRNVATSTATAVRGGDVAGEAEVTVPVVGTPALEVRKTHAGDVAAAGAEIDYLFEVENTGNLTLTGVGVTDHLAGVSTPVVTWPGEPGVLAPGEVATALAQYVVAQAEVDRGEVVNTVSATGQSVQGPASAAAQDVLTIPEQAAIEFTKTADVTRAAVGDTLAYTFVLTNTGNVTLTGASISDPLVGLTTIQYQWPAAVGVLTPGESVTATASYVVLADVAATGAVTNTAAAHAATVQGTDVVAEASVTVELDGPPADPGVDPAPGEPNDGAAGGGNEDLPSTGTQALAGVGAAGLLVALGVILLGVNRRREDTVSNAT</sequence>
<dbReference type="Pfam" id="PF24346">
    <property type="entry name" value="DUF7507"/>
    <property type="match status" value="4"/>
</dbReference>
<keyword evidence="6" id="KW-0472">Membrane</keyword>
<dbReference type="InterPro" id="IPR013783">
    <property type="entry name" value="Ig-like_fold"/>
</dbReference>
<feature type="domain" description="DUF7507" evidence="9">
    <location>
        <begin position="1460"/>
        <end position="1560"/>
    </location>
</feature>
<evidence type="ECO:0000256" key="3">
    <source>
        <dbReference type="ARBA" id="ARBA00022729"/>
    </source>
</evidence>
<feature type="domain" description="DUF7507" evidence="9">
    <location>
        <begin position="1234"/>
        <end position="1334"/>
    </location>
</feature>
<dbReference type="Pfam" id="PF01345">
    <property type="entry name" value="DUF11"/>
    <property type="match status" value="1"/>
</dbReference>
<dbReference type="NCBIfam" id="TIGR01451">
    <property type="entry name" value="B_ant_repeat"/>
    <property type="match status" value="4"/>
</dbReference>
<feature type="domain" description="DUF11" evidence="8">
    <location>
        <begin position="1003"/>
        <end position="1102"/>
    </location>
</feature>
<evidence type="ECO:0000259" key="8">
    <source>
        <dbReference type="Pfam" id="PF01345"/>
    </source>
</evidence>
<feature type="domain" description="DUF7507" evidence="9">
    <location>
        <begin position="1121"/>
        <end position="1220"/>
    </location>
</feature>
<feature type="domain" description="DUF7507" evidence="9">
    <location>
        <begin position="1347"/>
        <end position="1446"/>
    </location>
</feature>
<accession>A0ABS7S8X9</accession>
<feature type="domain" description="Gram-positive cocci surface proteins LPxTG" evidence="7">
    <location>
        <begin position="1595"/>
        <end position="1630"/>
    </location>
</feature>
<feature type="compositionally biased region" description="Low complexity" evidence="5">
    <location>
        <begin position="1570"/>
        <end position="1585"/>
    </location>
</feature>
<feature type="region of interest" description="Disordered" evidence="5">
    <location>
        <begin position="1568"/>
        <end position="1602"/>
    </location>
</feature>
<evidence type="ECO:0000256" key="5">
    <source>
        <dbReference type="SAM" id="MobiDB-lite"/>
    </source>
</evidence>
<dbReference type="PANTHER" id="PTHR34819:SF3">
    <property type="entry name" value="CELL SURFACE PROTEIN"/>
    <property type="match status" value="1"/>
</dbReference>
<keyword evidence="6" id="KW-1133">Transmembrane helix</keyword>
<dbReference type="NCBIfam" id="TIGR01167">
    <property type="entry name" value="LPXTG_anchor"/>
    <property type="match status" value="1"/>
</dbReference>
<name>A0ABS7S8X9_9MICO</name>
<evidence type="ECO:0000256" key="6">
    <source>
        <dbReference type="SAM" id="Phobius"/>
    </source>
</evidence>
<evidence type="ECO:0000313" key="11">
    <source>
        <dbReference type="Proteomes" id="UP000826651"/>
    </source>
</evidence>